<sequence>MMTAIIAHRGASALATHENTLEAFQIAINLQADFAEFDIRRTKDHQLIAFHNPDLNGTDIRQLTYDEICRITGTHGYRVPLLQEVLELCRGKIKLDIELKETGYEQKIIDLVERYYDYSDYMMKSFIDRSVLRIKEIDPNIKAGLLIGTPRNTIIHRLNEYFPLHRLHVCKADFISPHFQFVTREFLLRMHLHRKEVYAWTVNDIAKMSKLIRKGVDGIITDRPDFGLQARMAFE</sequence>
<keyword evidence="3" id="KW-1185">Reference proteome</keyword>
<evidence type="ECO:0000259" key="1">
    <source>
        <dbReference type="PROSITE" id="PS51704"/>
    </source>
</evidence>
<dbReference type="Gene3D" id="3.20.20.190">
    <property type="entry name" value="Phosphatidylinositol (PI) phosphodiesterase"/>
    <property type="match status" value="1"/>
</dbReference>
<dbReference type="EMBL" id="JAJEQT010000002">
    <property type="protein sequence ID" value="MCC2218189.1"/>
    <property type="molecule type" value="Genomic_DNA"/>
</dbReference>
<dbReference type="PROSITE" id="PS51704">
    <property type="entry name" value="GP_PDE"/>
    <property type="match status" value="1"/>
</dbReference>
<evidence type="ECO:0000313" key="3">
    <source>
        <dbReference type="Proteomes" id="UP001198495"/>
    </source>
</evidence>
<reference evidence="2 3" key="1">
    <citation type="submission" date="2021-10" db="EMBL/GenBank/DDBJ databases">
        <title>Anaerobic single-cell dispensing facilitates the cultivation of human gut bacteria.</title>
        <authorList>
            <person name="Afrizal A."/>
        </authorList>
    </citation>
    <scope>NUCLEOTIDE SEQUENCE [LARGE SCALE GENOMIC DNA]</scope>
    <source>
        <strain evidence="2 3">CLA-AA-H212</strain>
    </source>
</reference>
<gene>
    <name evidence="2" type="ORF">LKD28_03960</name>
</gene>
<comment type="caution">
    <text evidence="2">The sequence shown here is derived from an EMBL/GenBank/DDBJ whole genome shotgun (WGS) entry which is preliminary data.</text>
</comment>
<name>A0ABS8FQD6_9FIRM</name>
<dbReference type="RefSeq" id="WP_021985321.1">
    <property type="nucleotide sequence ID" value="NZ_JAJEQT010000002.1"/>
</dbReference>
<accession>A0ABS8FQD6</accession>
<dbReference type="Proteomes" id="UP001198495">
    <property type="component" value="Unassembled WGS sequence"/>
</dbReference>
<feature type="domain" description="GP-PDE" evidence="1">
    <location>
        <begin position="3"/>
        <end position="231"/>
    </location>
</feature>
<protein>
    <submittedName>
        <fullName evidence="2">Glycerophosphodiester phosphodiesterase</fullName>
    </submittedName>
</protein>
<dbReference type="InterPro" id="IPR030395">
    <property type="entry name" value="GP_PDE_dom"/>
</dbReference>
<proteinExistence type="predicted"/>
<dbReference type="SUPFAM" id="SSF51695">
    <property type="entry name" value="PLC-like phosphodiesterases"/>
    <property type="match status" value="1"/>
</dbReference>
<dbReference type="PANTHER" id="PTHR46211">
    <property type="entry name" value="GLYCEROPHOSPHORYL DIESTER PHOSPHODIESTERASE"/>
    <property type="match status" value="1"/>
</dbReference>
<evidence type="ECO:0000313" key="2">
    <source>
        <dbReference type="EMBL" id="MCC2218189.1"/>
    </source>
</evidence>
<dbReference type="PANTHER" id="PTHR46211:SF1">
    <property type="entry name" value="GLYCEROPHOSPHODIESTER PHOSPHODIESTERASE, CYTOPLASMIC"/>
    <property type="match status" value="1"/>
</dbReference>
<dbReference type="Pfam" id="PF03009">
    <property type="entry name" value="GDPD"/>
    <property type="match status" value="1"/>
</dbReference>
<dbReference type="InterPro" id="IPR017946">
    <property type="entry name" value="PLC-like_Pdiesterase_TIM-brl"/>
</dbReference>
<organism evidence="2 3">
    <name type="scientific">Coprococcus hominis</name>
    <name type="common">ex Arizal et al. 2022</name>
    <dbReference type="NCBI Taxonomy" id="2881262"/>
    <lineage>
        <taxon>Bacteria</taxon>
        <taxon>Bacillati</taxon>
        <taxon>Bacillota</taxon>
        <taxon>Clostridia</taxon>
        <taxon>Lachnospirales</taxon>
        <taxon>Lachnospiraceae</taxon>
        <taxon>Coprococcus</taxon>
    </lineage>
</organism>
<dbReference type="CDD" id="cd08556">
    <property type="entry name" value="GDPD"/>
    <property type="match status" value="1"/>
</dbReference>